<sequence length="104" mass="10907">MPGEEALGDMGSILGAAWVGLSHGQVEVWVGLDELGPELNLIGLDKVIGGFTRVLTSGLCGISQGARRLAWTHDGVLWNGLGIVVFTYRGGRGGAEMQKEVTIS</sequence>
<reference evidence="1 2" key="1">
    <citation type="journal article" date="2018" name="PLoS Genet.">
        <title>Population sequencing reveals clonal diversity and ancestral inbreeding in the grapevine cultivar Chardonnay.</title>
        <authorList>
            <person name="Roach M.J."/>
            <person name="Johnson D.L."/>
            <person name="Bohlmann J."/>
            <person name="van Vuuren H.J."/>
            <person name="Jones S.J."/>
            <person name="Pretorius I.S."/>
            <person name="Schmidt S.A."/>
            <person name="Borneman A.R."/>
        </authorList>
    </citation>
    <scope>NUCLEOTIDE SEQUENCE [LARGE SCALE GENOMIC DNA]</scope>
    <source>
        <strain evidence="2">cv. Chardonnay</strain>
        <tissue evidence="1">Leaf</tissue>
    </source>
</reference>
<gene>
    <name evidence="1" type="ORF">CK203_033025</name>
</gene>
<evidence type="ECO:0000313" key="1">
    <source>
        <dbReference type="EMBL" id="RVW88562.1"/>
    </source>
</evidence>
<dbReference type="EMBL" id="QGNW01000172">
    <property type="protein sequence ID" value="RVW88562.1"/>
    <property type="molecule type" value="Genomic_DNA"/>
</dbReference>
<accession>A0A438HVS2</accession>
<proteinExistence type="predicted"/>
<protein>
    <submittedName>
        <fullName evidence="1">Uncharacterized protein</fullName>
    </submittedName>
</protein>
<organism evidence="1 2">
    <name type="scientific">Vitis vinifera</name>
    <name type="common">Grape</name>
    <dbReference type="NCBI Taxonomy" id="29760"/>
    <lineage>
        <taxon>Eukaryota</taxon>
        <taxon>Viridiplantae</taxon>
        <taxon>Streptophyta</taxon>
        <taxon>Embryophyta</taxon>
        <taxon>Tracheophyta</taxon>
        <taxon>Spermatophyta</taxon>
        <taxon>Magnoliopsida</taxon>
        <taxon>eudicotyledons</taxon>
        <taxon>Gunneridae</taxon>
        <taxon>Pentapetalae</taxon>
        <taxon>rosids</taxon>
        <taxon>Vitales</taxon>
        <taxon>Vitaceae</taxon>
        <taxon>Viteae</taxon>
        <taxon>Vitis</taxon>
    </lineage>
</organism>
<dbReference type="Proteomes" id="UP000288805">
    <property type="component" value="Unassembled WGS sequence"/>
</dbReference>
<name>A0A438HVS2_VITVI</name>
<comment type="caution">
    <text evidence="1">The sequence shown here is derived from an EMBL/GenBank/DDBJ whole genome shotgun (WGS) entry which is preliminary data.</text>
</comment>
<evidence type="ECO:0000313" key="2">
    <source>
        <dbReference type="Proteomes" id="UP000288805"/>
    </source>
</evidence>
<dbReference type="AlphaFoldDB" id="A0A438HVS2"/>